<feature type="compositionally biased region" description="Polar residues" evidence="1">
    <location>
        <begin position="26"/>
        <end position="53"/>
    </location>
</feature>
<proteinExistence type="predicted"/>
<dbReference type="AlphaFoldDB" id="A0A507BFW9"/>
<dbReference type="RefSeq" id="XP_031000104.1">
    <property type="nucleotide sequence ID" value="XM_031134487.1"/>
</dbReference>
<reference evidence="2 3" key="1">
    <citation type="submission" date="2019-06" db="EMBL/GenBank/DDBJ databases">
        <title>Draft genome sequence of the filamentous fungus Phialemoniopsis curvata isolated from diesel fuel.</title>
        <authorList>
            <person name="Varaljay V.A."/>
            <person name="Lyon W.J."/>
            <person name="Crouch A.L."/>
            <person name="Drake C.E."/>
            <person name="Hollomon J.M."/>
            <person name="Nadeau L.J."/>
            <person name="Nunn H.S."/>
            <person name="Stevenson B.S."/>
            <person name="Bojanowski C.L."/>
            <person name="Crookes-Goodson W.J."/>
        </authorList>
    </citation>
    <scope>NUCLEOTIDE SEQUENCE [LARGE SCALE GENOMIC DNA]</scope>
    <source>
        <strain evidence="2 3">D216</strain>
    </source>
</reference>
<comment type="caution">
    <text evidence="2">The sequence shown here is derived from an EMBL/GenBank/DDBJ whole genome shotgun (WGS) entry which is preliminary data.</text>
</comment>
<evidence type="ECO:0000256" key="1">
    <source>
        <dbReference type="SAM" id="MobiDB-lite"/>
    </source>
</evidence>
<organism evidence="2 3">
    <name type="scientific">Thyridium curvatum</name>
    <dbReference type="NCBI Taxonomy" id="1093900"/>
    <lineage>
        <taxon>Eukaryota</taxon>
        <taxon>Fungi</taxon>
        <taxon>Dikarya</taxon>
        <taxon>Ascomycota</taxon>
        <taxon>Pezizomycotina</taxon>
        <taxon>Sordariomycetes</taxon>
        <taxon>Sordariomycetidae</taxon>
        <taxon>Thyridiales</taxon>
        <taxon>Thyridiaceae</taxon>
        <taxon>Thyridium</taxon>
    </lineage>
</organism>
<gene>
    <name evidence="2" type="ORF">E0L32_011726</name>
</gene>
<dbReference type="EMBL" id="SKBQ01000115">
    <property type="protein sequence ID" value="TPX18393.1"/>
    <property type="molecule type" value="Genomic_DNA"/>
</dbReference>
<name>A0A507BFW9_9PEZI</name>
<evidence type="ECO:0000313" key="2">
    <source>
        <dbReference type="EMBL" id="TPX18393.1"/>
    </source>
</evidence>
<sequence length="105" mass="11362">MSSSSAAPTLRSLERRPLTEFLSLAPATSASYPQSQKASSVKSPTLETASNVTDAIPKAEPVKRRSSSLSSDGKNGARRVLKLGPVHWGEHPDEHKEDWHEVAVE</sequence>
<accession>A0A507BFW9</accession>
<dbReference type="OrthoDB" id="5226533at2759"/>
<dbReference type="Proteomes" id="UP000319257">
    <property type="component" value="Unassembled WGS sequence"/>
</dbReference>
<dbReference type="InParanoid" id="A0A507BFW9"/>
<keyword evidence="3" id="KW-1185">Reference proteome</keyword>
<feature type="compositionally biased region" description="Basic and acidic residues" evidence="1">
    <location>
        <begin position="88"/>
        <end position="105"/>
    </location>
</feature>
<feature type="region of interest" description="Disordered" evidence="1">
    <location>
        <begin position="25"/>
        <end position="105"/>
    </location>
</feature>
<protein>
    <submittedName>
        <fullName evidence="2">Uncharacterized protein</fullName>
    </submittedName>
</protein>
<evidence type="ECO:0000313" key="3">
    <source>
        <dbReference type="Proteomes" id="UP000319257"/>
    </source>
</evidence>
<dbReference type="GeneID" id="41979173"/>